<dbReference type="Pfam" id="PF08241">
    <property type="entry name" value="Methyltransf_11"/>
    <property type="match status" value="1"/>
</dbReference>
<dbReference type="InterPro" id="IPR013216">
    <property type="entry name" value="Methyltransf_11"/>
</dbReference>
<dbReference type="GO" id="GO:0008757">
    <property type="term" value="F:S-adenosylmethionine-dependent methyltransferase activity"/>
    <property type="evidence" value="ECO:0007669"/>
    <property type="project" value="InterPro"/>
</dbReference>
<evidence type="ECO:0000259" key="1">
    <source>
        <dbReference type="Pfam" id="PF08241"/>
    </source>
</evidence>
<dbReference type="CDD" id="cd02440">
    <property type="entry name" value="AdoMet_MTases"/>
    <property type="match status" value="1"/>
</dbReference>
<gene>
    <name evidence="2" type="ORF">LCGC14_0747500</name>
</gene>
<organism evidence="2">
    <name type="scientific">marine sediment metagenome</name>
    <dbReference type="NCBI Taxonomy" id="412755"/>
    <lineage>
        <taxon>unclassified sequences</taxon>
        <taxon>metagenomes</taxon>
        <taxon>ecological metagenomes</taxon>
    </lineage>
</organism>
<dbReference type="Gene3D" id="3.40.50.150">
    <property type="entry name" value="Vaccinia Virus protein VP39"/>
    <property type="match status" value="1"/>
</dbReference>
<comment type="caution">
    <text evidence="2">The sequence shown here is derived from an EMBL/GenBank/DDBJ whole genome shotgun (WGS) entry which is preliminary data.</text>
</comment>
<name>A0A0F9SPY2_9ZZZZ</name>
<sequence>MNDKYRASYEEIIQDKEDFYTQGGGRESNSPASDYNKIANMWHIFNEIQNGENFDDYIIADNNKLERYLVPWSPPPAKVAILGTGTGREVVMARSLGYDVIGTTFGKENPSFAKWKFDLDLAYVDNNTLPYADKSFDVVCAFQVFEHCWAPHFFLIECNRILKEGGLLVLEWPPFVGGHTSSVTGMHTKNHDFMDVKSINNLHHMCCWTPAQAHIITRKCNFEEPEVFIASHTPLVSQEGRVCPEGYAYLNEDDPAFYSNVSTGNILLSARRRPDSQMPDYVRRIHQIGV</sequence>
<feature type="domain" description="Methyltransferase type 11" evidence="1">
    <location>
        <begin position="82"/>
        <end position="170"/>
    </location>
</feature>
<evidence type="ECO:0000313" key="2">
    <source>
        <dbReference type="EMBL" id="KKN39026.1"/>
    </source>
</evidence>
<proteinExistence type="predicted"/>
<dbReference type="AlphaFoldDB" id="A0A0F9SPY2"/>
<dbReference type="EMBL" id="LAZR01001787">
    <property type="protein sequence ID" value="KKN39026.1"/>
    <property type="molecule type" value="Genomic_DNA"/>
</dbReference>
<dbReference type="SUPFAM" id="SSF53335">
    <property type="entry name" value="S-adenosyl-L-methionine-dependent methyltransferases"/>
    <property type="match status" value="1"/>
</dbReference>
<protein>
    <recommendedName>
        <fullName evidence="1">Methyltransferase type 11 domain-containing protein</fullName>
    </recommendedName>
</protein>
<reference evidence="2" key="1">
    <citation type="journal article" date="2015" name="Nature">
        <title>Complex archaea that bridge the gap between prokaryotes and eukaryotes.</title>
        <authorList>
            <person name="Spang A."/>
            <person name="Saw J.H."/>
            <person name="Jorgensen S.L."/>
            <person name="Zaremba-Niedzwiedzka K."/>
            <person name="Martijn J."/>
            <person name="Lind A.E."/>
            <person name="van Eijk R."/>
            <person name="Schleper C."/>
            <person name="Guy L."/>
            <person name="Ettema T.J."/>
        </authorList>
    </citation>
    <scope>NUCLEOTIDE SEQUENCE</scope>
</reference>
<dbReference type="InterPro" id="IPR029063">
    <property type="entry name" value="SAM-dependent_MTases_sf"/>
</dbReference>
<accession>A0A0F9SPY2</accession>